<keyword evidence="4" id="KW-0175">Coiled coil</keyword>
<keyword evidence="5" id="KW-0496">Mitochondrion</keyword>
<dbReference type="EMBL" id="MTYJ01000148">
    <property type="protein sequence ID" value="OQV12304.1"/>
    <property type="molecule type" value="Genomic_DNA"/>
</dbReference>
<evidence type="ECO:0000256" key="2">
    <source>
        <dbReference type="ARBA" id="ARBA00010901"/>
    </source>
</evidence>
<evidence type="ECO:0000313" key="8">
    <source>
        <dbReference type="EMBL" id="OQV12304.1"/>
    </source>
</evidence>
<comment type="caution">
    <text evidence="8">The sequence shown here is derived from an EMBL/GenBank/DDBJ whole genome shotgun (WGS) entry which is preliminary data.</text>
</comment>
<proteinExistence type="inferred from homology"/>
<evidence type="ECO:0000256" key="6">
    <source>
        <dbReference type="ARBA" id="ARBA00030036"/>
    </source>
</evidence>
<evidence type="ECO:0000256" key="7">
    <source>
        <dbReference type="SAM" id="MobiDB-lite"/>
    </source>
</evidence>
<dbReference type="Pfam" id="PF04568">
    <property type="entry name" value="IATP"/>
    <property type="match status" value="1"/>
</dbReference>
<dbReference type="InterPro" id="IPR007648">
    <property type="entry name" value="ATPase_inhibitor_mt"/>
</dbReference>
<feature type="compositionally biased region" description="Gly residues" evidence="7">
    <location>
        <begin position="26"/>
        <end position="38"/>
    </location>
</feature>
<reference evidence="9" key="1">
    <citation type="submission" date="2017-01" db="EMBL/GenBank/DDBJ databases">
        <title>Comparative genomics of anhydrobiosis in the tardigrade Hypsibius dujardini.</title>
        <authorList>
            <person name="Yoshida Y."/>
            <person name="Koutsovoulos G."/>
            <person name="Laetsch D."/>
            <person name="Stevens L."/>
            <person name="Kumar S."/>
            <person name="Horikawa D."/>
            <person name="Ishino K."/>
            <person name="Komine S."/>
            <person name="Tomita M."/>
            <person name="Blaxter M."/>
            <person name="Arakawa K."/>
        </authorList>
    </citation>
    <scope>NUCLEOTIDE SEQUENCE [LARGE SCALE GENOMIC DNA]</scope>
    <source>
        <strain evidence="9">Z151</strain>
    </source>
</reference>
<name>A0A1W0WAR8_HYPEX</name>
<dbReference type="GO" id="GO:0005739">
    <property type="term" value="C:mitochondrion"/>
    <property type="evidence" value="ECO:0007669"/>
    <property type="project" value="UniProtKB-SubCell"/>
</dbReference>
<dbReference type="AlphaFoldDB" id="A0A1W0WAR8"/>
<keyword evidence="9" id="KW-1185">Reference proteome</keyword>
<evidence type="ECO:0000256" key="5">
    <source>
        <dbReference type="ARBA" id="ARBA00023128"/>
    </source>
</evidence>
<evidence type="ECO:0000256" key="3">
    <source>
        <dbReference type="ARBA" id="ARBA00022946"/>
    </source>
</evidence>
<evidence type="ECO:0000313" key="9">
    <source>
        <dbReference type="Proteomes" id="UP000192578"/>
    </source>
</evidence>
<dbReference type="PANTHER" id="PTHR48417">
    <property type="entry name" value="ATP SYNTHASE F1 SUBUNIT EPSILON"/>
    <property type="match status" value="1"/>
</dbReference>
<dbReference type="FunFam" id="1.20.5.500:FF:000007">
    <property type="entry name" value="ATPase inhibitor, putative"/>
    <property type="match status" value="1"/>
</dbReference>
<keyword evidence="3" id="KW-0809">Transit peptide</keyword>
<evidence type="ECO:0000256" key="1">
    <source>
        <dbReference type="ARBA" id="ARBA00004173"/>
    </source>
</evidence>
<dbReference type="Proteomes" id="UP000192578">
    <property type="component" value="Unassembled WGS sequence"/>
</dbReference>
<feature type="region of interest" description="Disordered" evidence="7">
    <location>
        <begin position="21"/>
        <end position="41"/>
    </location>
</feature>
<comment type="similarity">
    <text evidence="2">Belongs to the ATPase inhibitor family.</text>
</comment>
<protein>
    <recommendedName>
        <fullName evidence="6">ATP synthase F1 subunit epsilon</fullName>
    </recommendedName>
</protein>
<dbReference type="OrthoDB" id="10045676at2759"/>
<evidence type="ECO:0000256" key="4">
    <source>
        <dbReference type="ARBA" id="ARBA00023054"/>
    </source>
</evidence>
<sequence length="109" mass="11864">MALRASTLKIRPLMTTAVRTMNTGDWGSGSGKGGGSGGSIRDAGGAFGKIEAAREEEYFRKLSKVQLDDFKKHFDTEIKFHEEQIKIHQDAIARNKAVLQGAQAQSGKK</sequence>
<comment type="subcellular location">
    <subcellularLocation>
        <location evidence="1">Mitochondrion</location>
    </subcellularLocation>
</comment>
<dbReference type="GO" id="GO:0042030">
    <property type="term" value="F:ATPase inhibitor activity"/>
    <property type="evidence" value="ECO:0007669"/>
    <property type="project" value="InterPro"/>
</dbReference>
<dbReference type="SUPFAM" id="SSF64602">
    <property type="entry name" value="F1 ATPase inhibitor, IF1, C-terminal domain"/>
    <property type="match status" value="1"/>
</dbReference>
<organism evidence="8 9">
    <name type="scientific">Hypsibius exemplaris</name>
    <name type="common">Freshwater tardigrade</name>
    <dbReference type="NCBI Taxonomy" id="2072580"/>
    <lineage>
        <taxon>Eukaryota</taxon>
        <taxon>Metazoa</taxon>
        <taxon>Ecdysozoa</taxon>
        <taxon>Tardigrada</taxon>
        <taxon>Eutardigrada</taxon>
        <taxon>Parachela</taxon>
        <taxon>Hypsibioidea</taxon>
        <taxon>Hypsibiidae</taxon>
        <taxon>Hypsibius</taxon>
    </lineage>
</organism>
<accession>A0A1W0WAR8</accession>
<dbReference type="PANTHER" id="PTHR48417:SF1">
    <property type="entry name" value="ATP SYNTHASE F1 SUBUNIT EPSILON"/>
    <property type="match status" value="1"/>
</dbReference>
<dbReference type="Gene3D" id="1.20.5.500">
    <property type="entry name" value="Single helix bin"/>
    <property type="match status" value="1"/>
</dbReference>
<gene>
    <name evidence="8" type="ORF">BV898_13416</name>
</gene>